<reference evidence="8 9" key="1">
    <citation type="submission" date="2016-07" db="EMBL/GenBank/DDBJ databases">
        <title>Pervasive Adenine N6-methylation of Active Genes in Fungi.</title>
        <authorList>
            <consortium name="DOE Joint Genome Institute"/>
            <person name="Mondo S.J."/>
            <person name="Dannebaum R.O."/>
            <person name="Kuo R.C."/>
            <person name="Labutti K."/>
            <person name="Haridas S."/>
            <person name="Kuo A."/>
            <person name="Salamov A."/>
            <person name="Ahrendt S.R."/>
            <person name="Lipzen A."/>
            <person name="Sullivan W."/>
            <person name="Andreopoulos W.B."/>
            <person name="Clum A."/>
            <person name="Lindquist E."/>
            <person name="Daum C."/>
            <person name="Ramamoorthy G.K."/>
            <person name="Gryganskyi A."/>
            <person name="Culley D."/>
            <person name="Magnuson J.K."/>
            <person name="James T.Y."/>
            <person name="O'Malley M.A."/>
            <person name="Stajich J.E."/>
            <person name="Spatafora J.W."/>
            <person name="Visel A."/>
            <person name="Grigoriev I.V."/>
        </authorList>
    </citation>
    <scope>NUCLEOTIDE SEQUENCE [LARGE SCALE GENOMIC DNA]</scope>
    <source>
        <strain evidence="8 9">JEL800</strain>
    </source>
</reference>
<feature type="region of interest" description="Disordered" evidence="5">
    <location>
        <begin position="285"/>
        <end position="305"/>
    </location>
</feature>
<evidence type="ECO:0000256" key="5">
    <source>
        <dbReference type="SAM" id="MobiDB-lite"/>
    </source>
</evidence>
<keyword evidence="7" id="KW-0732">Signal</keyword>
<dbReference type="SUPFAM" id="SSF103481">
    <property type="entry name" value="Multidrug resistance efflux transporter EmrE"/>
    <property type="match status" value="1"/>
</dbReference>
<dbReference type="Gene3D" id="1.10.3730.20">
    <property type="match status" value="1"/>
</dbReference>
<evidence type="ECO:0000256" key="2">
    <source>
        <dbReference type="ARBA" id="ARBA00022692"/>
    </source>
</evidence>
<evidence type="ECO:0000256" key="4">
    <source>
        <dbReference type="ARBA" id="ARBA00023136"/>
    </source>
</evidence>
<dbReference type="OrthoDB" id="165382at2759"/>
<dbReference type="PANTHER" id="PTHR12570">
    <property type="match status" value="1"/>
</dbReference>
<feature type="transmembrane region" description="Helical" evidence="6">
    <location>
        <begin position="490"/>
        <end position="510"/>
    </location>
</feature>
<dbReference type="AlphaFoldDB" id="A0A1Y2CR39"/>
<evidence type="ECO:0000256" key="1">
    <source>
        <dbReference type="ARBA" id="ARBA00004141"/>
    </source>
</evidence>
<feature type="transmembrane region" description="Helical" evidence="6">
    <location>
        <begin position="699"/>
        <end position="723"/>
    </location>
</feature>
<feature type="transmembrane region" description="Helical" evidence="6">
    <location>
        <begin position="451"/>
        <end position="470"/>
    </location>
</feature>
<evidence type="ECO:0000256" key="7">
    <source>
        <dbReference type="SAM" id="SignalP"/>
    </source>
</evidence>
<dbReference type="EMBL" id="MCGO01000009">
    <property type="protein sequence ID" value="ORY49510.1"/>
    <property type="molecule type" value="Genomic_DNA"/>
</dbReference>
<sequence length="840" mass="90039">MSLLIIVAALVQLSLCADVPCRSTSDCAAATGLLGSNGVSAFVCIANVCQVAVAAGYVCSKASDCAQYQWVQAKLQSSPSLNSSYILGSLGYTAANGNVTQYLDNLCHPSYCTIASTCSKDSTALFNPSNPLTLPTYSPGVACCAGGLEHATCTTYGTTSISISTCANSAKCVGNPDYGLQDLFCTGNILSENTLWIGIFICILGSGCSSVGLNLQALATRNRKKKKLELLNSLRAMRRQQQVERRGKPRSFFSTFTLRRSPPVPTTLSADDAENASIPLTVVYPPPNTPQGPHLDEPPADTDTLQDVRPHVHVESIVGRDVVGGGQHISSYALTANSAPGTMASTSFVTEVPGSVSGLSVEDEEEEAEAEARRQMPSSDSLQKKLNFGELVRNPIWILGFIIFASAQLLNFAALQFAPQSLVAPLGSISLVVNVVAAPLINKEKYSWKDIVGGIFIIGGSSMTVVFAGVNSADYNLCILLKLFQKPATIVFLTLTSGLLVAIFCFICTVEKNIESSTSTSHRSEITEDVALDGNALCGKNGELVNERRRSQVLVYTNHIYNGNEKLGGTDGFIVASDHIGVNDGTAIEGLVSSRVAGVEVKENNFAQSSSMATLSAHPQVPPPPSDGGSLVIEDDAESRETELVAAVMDGKLKNSWWARFKRNLFEALPLSIQSVLQTIKNVKLVPRFRRKIPMSSKIVSMGLPLAYASLGGIMGTLTTLFAKSTIHLLTNSFVGDNQFNQFQAWLIAGVTAFTAVGQIYWINMGLERYDALLQIPVFFVVWTVFDVVGGGIYFNEFEGFSAQKYALFCLAIAVIFLGVFVLSDRLKKAEESIAKKKTK</sequence>
<feature type="chain" id="PRO_5012350078" description="EamA domain-containing protein" evidence="7">
    <location>
        <begin position="17"/>
        <end position="840"/>
    </location>
</feature>
<feature type="transmembrane region" description="Helical" evidence="6">
    <location>
        <begin position="423"/>
        <end position="442"/>
    </location>
</feature>
<protein>
    <recommendedName>
        <fullName evidence="10">EamA domain-containing protein</fullName>
    </recommendedName>
</protein>
<dbReference type="GO" id="GO:0016020">
    <property type="term" value="C:membrane"/>
    <property type="evidence" value="ECO:0007669"/>
    <property type="project" value="UniProtKB-SubCell"/>
</dbReference>
<comment type="subcellular location">
    <subcellularLocation>
        <location evidence="1">Membrane</location>
        <topology evidence="1">Multi-pass membrane protein</topology>
    </subcellularLocation>
</comment>
<feature type="transmembrane region" description="Helical" evidence="6">
    <location>
        <begin position="774"/>
        <end position="794"/>
    </location>
</feature>
<keyword evidence="2 6" id="KW-0812">Transmembrane</keyword>
<dbReference type="InterPro" id="IPR008521">
    <property type="entry name" value="Mg_trans_NIPA"/>
</dbReference>
<comment type="caution">
    <text evidence="8">The sequence shown here is derived from an EMBL/GenBank/DDBJ whole genome shotgun (WGS) entry which is preliminary data.</text>
</comment>
<evidence type="ECO:0000256" key="6">
    <source>
        <dbReference type="SAM" id="Phobius"/>
    </source>
</evidence>
<feature type="transmembrane region" description="Helical" evidence="6">
    <location>
        <begin position="396"/>
        <end position="417"/>
    </location>
</feature>
<dbReference type="Proteomes" id="UP000193642">
    <property type="component" value="Unassembled WGS sequence"/>
</dbReference>
<evidence type="ECO:0000313" key="8">
    <source>
        <dbReference type="EMBL" id="ORY49510.1"/>
    </source>
</evidence>
<evidence type="ECO:0000313" key="9">
    <source>
        <dbReference type="Proteomes" id="UP000193642"/>
    </source>
</evidence>
<dbReference type="Pfam" id="PF05653">
    <property type="entry name" value="Mg_trans_NIPA"/>
    <property type="match status" value="2"/>
</dbReference>
<accession>A0A1Y2CR39</accession>
<keyword evidence="4 6" id="KW-0472">Membrane</keyword>
<feature type="transmembrane region" description="Helical" evidence="6">
    <location>
        <begin position="743"/>
        <end position="762"/>
    </location>
</feature>
<feature type="transmembrane region" description="Helical" evidence="6">
    <location>
        <begin position="195"/>
        <end position="218"/>
    </location>
</feature>
<organism evidence="8 9">
    <name type="scientific">Rhizoclosmatium globosum</name>
    <dbReference type="NCBI Taxonomy" id="329046"/>
    <lineage>
        <taxon>Eukaryota</taxon>
        <taxon>Fungi</taxon>
        <taxon>Fungi incertae sedis</taxon>
        <taxon>Chytridiomycota</taxon>
        <taxon>Chytridiomycota incertae sedis</taxon>
        <taxon>Chytridiomycetes</taxon>
        <taxon>Chytridiales</taxon>
        <taxon>Chytriomycetaceae</taxon>
        <taxon>Rhizoclosmatium</taxon>
    </lineage>
</organism>
<name>A0A1Y2CR39_9FUNG</name>
<feature type="region of interest" description="Disordered" evidence="5">
    <location>
        <begin position="355"/>
        <end position="379"/>
    </location>
</feature>
<feature type="region of interest" description="Disordered" evidence="5">
    <location>
        <begin position="613"/>
        <end position="632"/>
    </location>
</feature>
<gene>
    <name evidence="8" type="ORF">BCR33DRAFT_713811</name>
</gene>
<keyword evidence="9" id="KW-1185">Reference proteome</keyword>
<evidence type="ECO:0008006" key="10">
    <source>
        <dbReference type="Google" id="ProtNLM"/>
    </source>
</evidence>
<feature type="transmembrane region" description="Helical" evidence="6">
    <location>
        <begin position="806"/>
        <end position="824"/>
    </location>
</feature>
<dbReference type="PANTHER" id="PTHR12570:SF9">
    <property type="entry name" value="MAGNESIUM TRANSPORTER NIPA8-RELATED"/>
    <property type="match status" value="1"/>
</dbReference>
<evidence type="ECO:0000256" key="3">
    <source>
        <dbReference type="ARBA" id="ARBA00022989"/>
    </source>
</evidence>
<keyword evidence="3 6" id="KW-1133">Transmembrane helix</keyword>
<dbReference type="GO" id="GO:0015095">
    <property type="term" value="F:magnesium ion transmembrane transporter activity"/>
    <property type="evidence" value="ECO:0007669"/>
    <property type="project" value="InterPro"/>
</dbReference>
<proteinExistence type="predicted"/>
<feature type="signal peptide" evidence="7">
    <location>
        <begin position="1"/>
        <end position="16"/>
    </location>
</feature>
<dbReference type="InterPro" id="IPR037185">
    <property type="entry name" value="EmrE-like"/>
</dbReference>